<evidence type="ECO:0000256" key="1">
    <source>
        <dbReference type="ARBA" id="ARBA00006611"/>
    </source>
</evidence>
<comment type="caution">
    <text evidence="5">The sequence shown here is derived from an EMBL/GenBank/DDBJ whole genome shotgun (WGS) entry which is preliminary data.</text>
</comment>
<dbReference type="EMBL" id="PGXC01000007">
    <property type="protein sequence ID" value="PKK90215.1"/>
    <property type="molecule type" value="Genomic_DNA"/>
</dbReference>
<evidence type="ECO:0000313" key="6">
    <source>
        <dbReference type="Proteomes" id="UP000233256"/>
    </source>
</evidence>
<name>A0A2N1PPF1_9BACT</name>
<dbReference type="GO" id="GO:0005524">
    <property type="term" value="F:ATP binding"/>
    <property type="evidence" value="ECO:0007669"/>
    <property type="project" value="UniProtKB-KW"/>
</dbReference>
<protein>
    <recommendedName>
        <fullName evidence="4">AAA+ ATPase domain-containing protein</fullName>
    </recommendedName>
</protein>
<organism evidence="5 6">
    <name type="scientific">Candidatus Wallbacteria bacterium HGW-Wallbacteria-1</name>
    <dbReference type="NCBI Taxonomy" id="2013854"/>
    <lineage>
        <taxon>Bacteria</taxon>
        <taxon>Candidatus Walliibacteriota</taxon>
    </lineage>
</organism>
<feature type="domain" description="AAA+ ATPase" evidence="4">
    <location>
        <begin position="148"/>
        <end position="275"/>
    </location>
</feature>
<accession>A0A2N1PPF1</accession>
<dbReference type="Gene3D" id="3.40.50.300">
    <property type="entry name" value="P-loop containing nucleotide triphosphate hydrolases"/>
    <property type="match status" value="1"/>
</dbReference>
<evidence type="ECO:0000313" key="5">
    <source>
        <dbReference type="EMBL" id="PKK90215.1"/>
    </source>
</evidence>
<gene>
    <name evidence="5" type="ORF">CVV64_10835</name>
</gene>
<evidence type="ECO:0000256" key="2">
    <source>
        <dbReference type="ARBA" id="ARBA00022741"/>
    </source>
</evidence>
<evidence type="ECO:0000259" key="4">
    <source>
        <dbReference type="SMART" id="SM00382"/>
    </source>
</evidence>
<keyword evidence="2" id="KW-0547">Nucleotide-binding</keyword>
<reference evidence="5 6" key="1">
    <citation type="journal article" date="2017" name="ISME J.">
        <title>Potential for microbial H2 and metal transformations associated with novel bacteria and archaea in deep terrestrial subsurface sediments.</title>
        <authorList>
            <person name="Hernsdorf A.W."/>
            <person name="Amano Y."/>
            <person name="Miyakawa K."/>
            <person name="Ise K."/>
            <person name="Suzuki Y."/>
            <person name="Anantharaman K."/>
            <person name="Probst A."/>
            <person name="Burstein D."/>
            <person name="Thomas B.C."/>
            <person name="Banfield J.F."/>
        </authorList>
    </citation>
    <scope>NUCLEOTIDE SEQUENCE [LARGE SCALE GENOMIC DNA]</scope>
    <source>
        <strain evidence="5">HGW-Wallbacteria-1</strain>
    </source>
</reference>
<dbReference type="InterPro" id="IPR003593">
    <property type="entry name" value="AAA+_ATPase"/>
</dbReference>
<dbReference type="InterPro" id="IPR027417">
    <property type="entry name" value="P-loop_NTPase"/>
</dbReference>
<dbReference type="PANTHER" id="PTHR30258:SF3">
    <property type="entry name" value="SLL1921 PROTEIN"/>
    <property type="match status" value="1"/>
</dbReference>
<dbReference type="GO" id="GO:0005886">
    <property type="term" value="C:plasma membrane"/>
    <property type="evidence" value="ECO:0007669"/>
    <property type="project" value="TreeGrafter"/>
</dbReference>
<dbReference type="PANTHER" id="PTHR30258">
    <property type="entry name" value="TYPE II SECRETION SYSTEM PROTEIN GSPE-RELATED"/>
    <property type="match status" value="1"/>
</dbReference>
<dbReference type="SUPFAM" id="SSF52540">
    <property type="entry name" value="P-loop containing nucleoside triphosphate hydrolases"/>
    <property type="match status" value="1"/>
</dbReference>
<evidence type="ECO:0000256" key="3">
    <source>
        <dbReference type="ARBA" id="ARBA00022840"/>
    </source>
</evidence>
<dbReference type="GO" id="GO:0016887">
    <property type="term" value="F:ATP hydrolysis activity"/>
    <property type="evidence" value="ECO:0007669"/>
    <property type="project" value="TreeGrafter"/>
</dbReference>
<dbReference type="Pfam" id="PF00437">
    <property type="entry name" value="T2SSE"/>
    <property type="match status" value="1"/>
</dbReference>
<comment type="similarity">
    <text evidence="1">Belongs to the GSP E family.</text>
</comment>
<keyword evidence="3" id="KW-0067">ATP-binding</keyword>
<dbReference type="InterPro" id="IPR001482">
    <property type="entry name" value="T2SS/T4SS_dom"/>
</dbReference>
<dbReference type="SMART" id="SM00382">
    <property type="entry name" value="AAA"/>
    <property type="match status" value="1"/>
</dbReference>
<dbReference type="Gene3D" id="3.30.450.90">
    <property type="match status" value="1"/>
</dbReference>
<dbReference type="AlphaFoldDB" id="A0A2N1PPF1"/>
<dbReference type="Proteomes" id="UP000233256">
    <property type="component" value="Unassembled WGS sequence"/>
</dbReference>
<sequence>MENLFTSTELTHPDFPIFGVERVLTESFRQRASDIHIIPLGGYTVTLRVDGVFRNLANLSREHGQSLLARMKVLGRMKTFVSTMPQEGRISLETGESTIEARISTFPTVCGEKGVIRIFEGSGTASSLEELSLSERTMAWMHSMALENQGVVAICGPSGSGKTTTLYALLSHIHGLRSQFCSIATLEDPVERITGKFAQTQVSGDLTFHKGLMGLLRQDPEIIMIGEIRDPDTASVAFEAGLTGHLILTTLHCDDPHGAILRLRGLEVTQGALVNALKGVLCMRLLRKLCTCSIAGRASEMEGFVEIWKARNWPFPVSHRVKGAGCEICGGTGYFGRVPVSAALESIDPDGIQGGVLNESISFGQETRDLLESGIIDFREVIRIFPTVNRGGRENPL</sequence>
<proteinExistence type="inferred from homology"/>